<organism evidence="1 2">
    <name type="scientific">Paenibacillus gyeongsangnamensis</name>
    <dbReference type="NCBI Taxonomy" id="3388067"/>
    <lineage>
        <taxon>Bacteria</taxon>
        <taxon>Bacillati</taxon>
        <taxon>Bacillota</taxon>
        <taxon>Bacilli</taxon>
        <taxon>Bacillales</taxon>
        <taxon>Paenibacillaceae</taxon>
        <taxon>Paenibacillus</taxon>
    </lineage>
</organism>
<evidence type="ECO:0008006" key="3">
    <source>
        <dbReference type="Google" id="ProtNLM"/>
    </source>
</evidence>
<accession>A0ABT4Q6E7</accession>
<sequence length="433" mass="48804">MSSISTQITISGVDYSSYIDLESVEVDNNVIMTSDTMTFTLNLNGELTIPKTGNEVIWTNNGVREFAGIITQIKETDIGTDLSYDVSVQSYEFSFNKRWVINYYSQMSADAMIKQIVSQFAPSFTTNNVQSSYTIPPQYFNYKKPSDAIKKVAEQIEFGWYIDYYKDVHFYPIEFFTSPLSTNILYIDTDTVNYKDLILEYDISQLKTRVYLKGFKSRIGTPVILTYKGDGYTTQWNLGYKPSRNSGDISVTVGGTSLTVKRDLVDGSPGQNTSDTSSAYINYSQNLLRLNYAPASGVTISVTMYYLQDTIIMRENPQAQTVAIANDGQGDGIYEFAVTDQSLSQATIDAANARGDMLLYKYGYPQLTGSFQSFTQGWRAGQYFYLNSSRRMGGLNNTKVFIQRVRKKIVNSNSNGAFIQYDIEISDIPYLVQ</sequence>
<dbReference type="Proteomes" id="UP001527882">
    <property type="component" value="Unassembled WGS sequence"/>
</dbReference>
<evidence type="ECO:0000313" key="2">
    <source>
        <dbReference type="Proteomes" id="UP001527882"/>
    </source>
</evidence>
<dbReference type="SUPFAM" id="SSF69279">
    <property type="entry name" value="Phage tail proteins"/>
    <property type="match status" value="1"/>
</dbReference>
<reference evidence="1 2" key="1">
    <citation type="submission" date="2022-12" db="EMBL/GenBank/DDBJ databases">
        <title>Draft genome sequence of Paenibacillus sp. dW9.</title>
        <authorList>
            <person name="Choi E.-W."/>
            <person name="Kim D.-U."/>
        </authorList>
    </citation>
    <scope>NUCLEOTIDE SEQUENCE [LARGE SCALE GENOMIC DNA]</scope>
    <source>
        <strain evidence="2">dW9</strain>
    </source>
</reference>
<dbReference type="RefSeq" id="WP_269880822.1">
    <property type="nucleotide sequence ID" value="NZ_JAQAGZ010000004.1"/>
</dbReference>
<comment type="caution">
    <text evidence="1">The sequence shown here is derived from an EMBL/GenBank/DDBJ whole genome shotgun (WGS) entry which is preliminary data.</text>
</comment>
<protein>
    <recommendedName>
        <fullName evidence="3">Phage tail protein</fullName>
    </recommendedName>
</protein>
<evidence type="ECO:0000313" key="1">
    <source>
        <dbReference type="EMBL" id="MCZ8512399.1"/>
    </source>
</evidence>
<keyword evidence="2" id="KW-1185">Reference proteome</keyword>
<dbReference type="EMBL" id="JAQAGZ010000004">
    <property type="protein sequence ID" value="MCZ8512399.1"/>
    <property type="molecule type" value="Genomic_DNA"/>
</dbReference>
<proteinExistence type="predicted"/>
<gene>
    <name evidence="1" type="ORF">O9H85_08125</name>
</gene>
<name>A0ABT4Q6E7_9BACL</name>